<dbReference type="PANTHER" id="PTHR21262:SF31">
    <property type="entry name" value="GTP PYROPHOSPHOKINASE"/>
    <property type="match status" value="1"/>
</dbReference>
<dbReference type="PANTHER" id="PTHR21262">
    <property type="entry name" value="GUANOSINE-3',5'-BIS DIPHOSPHATE 3'-PYROPHOSPHOHYDROLASE"/>
    <property type="match status" value="1"/>
</dbReference>
<dbReference type="Gene3D" id="3.10.20.30">
    <property type="match status" value="1"/>
</dbReference>
<dbReference type="InterPro" id="IPR033655">
    <property type="entry name" value="TGS_RelA/SpoT"/>
</dbReference>
<dbReference type="EMBL" id="MGFR01000001">
    <property type="protein sequence ID" value="OGM10301.1"/>
    <property type="molecule type" value="Genomic_DNA"/>
</dbReference>
<dbReference type="Gene3D" id="3.30.460.10">
    <property type="entry name" value="Beta Polymerase, domain 2"/>
    <property type="match status" value="1"/>
</dbReference>
<dbReference type="PROSITE" id="PS51880">
    <property type="entry name" value="TGS"/>
    <property type="match status" value="1"/>
</dbReference>
<dbReference type="CDD" id="cd05399">
    <property type="entry name" value="NT_Rel-Spo_like"/>
    <property type="match status" value="1"/>
</dbReference>
<sequence>MRDLKKKFKDLKQNILDYNPQADIGQIEKAWNFAVLAHTEQKRLSGEPFVSHPLEVALRLAKWKLDTTSIIVGLLHDTVEDGGAKREDIVEGFGEDVAALVDGVTKVTDLRLKGSREREFIENLRKMLLVMAKDLRVILVKLADRLHNMETLFALAPEKRKINAIETLEIYAPLAERLGMGEVKGQLEDLAFPYVYPSQYKKLLRRSKPFYKEAEGHINKMKKVLLKKLLEENLNAEIHARKKHLFSLWKKLERSEVGWDFGKVHDIVAIRIIAGTVAQCYSALGIVHGNYKPVPYIGVSDFIAQPKPNGYRSIHTKVFGPEGRIVEVQIRTFLMHKEAEEGIAAHWVYSDAKGKGASDAILEKGDVFAPSEKLSWVRQLVDWQKEMTDSDEFLKAVKFDALRHRNFVFSPLGDVYDLPADSTPVDFAYAVHTDLGRFITGAKVDGKIVPLDYKLKSGQVVEILKSKNPRTPNPHWADFVVTTLARREINRYLRKTGPTE</sequence>
<dbReference type="GO" id="GO:0005886">
    <property type="term" value="C:plasma membrane"/>
    <property type="evidence" value="ECO:0007669"/>
    <property type="project" value="TreeGrafter"/>
</dbReference>
<comment type="similarity">
    <text evidence="1">Belongs to the relA/spoT family.</text>
</comment>
<evidence type="ECO:0000256" key="1">
    <source>
        <dbReference type="RuleBase" id="RU003847"/>
    </source>
</evidence>
<feature type="domain" description="TGS" evidence="2">
    <location>
        <begin position="404"/>
        <end position="465"/>
    </location>
</feature>
<dbReference type="SUPFAM" id="SSF81271">
    <property type="entry name" value="TGS-like"/>
    <property type="match status" value="1"/>
</dbReference>
<protein>
    <recommendedName>
        <fullName evidence="2">TGS domain-containing protein</fullName>
    </recommendedName>
</protein>
<dbReference type="InterPro" id="IPR004811">
    <property type="entry name" value="RelA/Spo_fam"/>
</dbReference>
<dbReference type="CDD" id="cd00077">
    <property type="entry name" value="HDc"/>
    <property type="match status" value="1"/>
</dbReference>
<dbReference type="InterPro" id="IPR007685">
    <property type="entry name" value="RelA_SpoT"/>
</dbReference>
<gene>
    <name evidence="3" type="ORF">A2Y68_02585</name>
</gene>
<reference evidence="3 4" key="1">
    <citation type="journal article" date="2016" name="Nat. Commun.">
        <title>Thousands of microbial genomes shed light on interconnected biogeochemical processes in an aquifer system.</title>
        <authorList>
            <person name="Anantharaman K."/>
            <person name="Brown C.T."/>
            <person name="Hug L.A."/>
            <person name="Sharon I."/>
            <person name="Castelle C.J."/>
            <person name="Probst A.J."/>
            <person name="Thomas B.C."/>
            <person name="Singh A."/>
            <person name="Wilkins M.J."/>
            <person name="Karaoz U."/>
            <person name="Brodie E.L."/>
            <person name="Williams K.H."/>
            <person name="Hubbard S.S."/>
            <person name="Banfield J.F."/>
        </authorList>
    </citation>
    <scope>NUCLEOTIDE SEQUENCE [LARGE SCALE GENOMIC DNA]</scope>
</reference>
<dbReference type="CDD" id="cd01668">
    <property type="entry name" value="TGS_RSH"/>
    <property type="match status" value="1"/>
</dbReference>
<dbReference type="FunFam" id="3.10.20.30:FF:000002">
    <property type="entry name" value="GTP pyrophosphokinase (RelA/SpoT)"/>
    <property type="match status" value="1"/>
</dbReference>
<dbReference type="Proteomes" id="UP000176778">
    <property type="component" value="Unassembled WGS sequence"/>
</dbReference>
<evidence type="ECO:0000313" key="3">
    <source>
        <dbReference type="EMBL" id="OGM10301.1"/>
    </source>
</evidence>
<accession>A0A1F7X5P5</accession>
<dbReference type="InterPro" id="IPR004095">
    <property type="entry name" value="TGS"/>
</dbReference>
<dbReference type="FunFam" id="1.10.3210.10:FF:000001">
    <property type="entry name" value="GTP pyrophosphokinase RelA"/>
    <property type="match status" value="1"/>
</dbReference>
<dbReference type="InterPro" id="IPR003607">
    <property type="entry name" value="HD/PDEase_dom"/>
</dbReference>
<evidence type="ECO:0000313" key="4">
    <source>
        <dbReference type="Proteomes" id="UP000176778"/>
    </source>
</evidence>
<dbReference type="SUPFAM" id="SSF81301">
    <property type="entry name" value="Nucleotidyltransferase"/>
    <property type="match status" value="1"/>
</dbReference>
<dbReference type="SMART" id="SM00471">
    <property type="entry name" value="HDc"/>
    <property type="match status" value="1"/>
</dbReference>
<evidence type="ECO:0000259" key="2">
    <source>
        <dbReference type="PROSITE" id="PS51880"/>
    </source>
</evidence>
<dbReference type="Pfam" id="PF04607">
    <property type="entry name" value="RelA_SpoT"/>
    <property type="match status" value="1"/>
</dbReference>
<dbReference type="Pfam" id="PF02824">
    <property type="entry name" value="TGS"/>
    <property type="match status" value="1"/>
</dbReference>
<comment type="caution">
    <text evidence="3">The sequence shown here is derived from an EMBL/GenBank/DDBJ whole genome shotgun (WGS) entry which is preliminary data.</text>
</comment>
<dbReference type="InterPro" id="IPR043519">
    <property type="entry name" value="NT_sf"/>
</dbReference>
<proteinExistence type="inferred from homology"/>
<organism evidence="3 4">
    <name type="scientific">Candidatus Woesebacteria bacterium RBG_13_46_13</name>
    <dbReference type="NCBI Taxonomy" id="1802479"/>
    <lineage>
        <taxon>Bacteria</taxon>
        <taxon>Candidatus Woeseibacteriota</taxon>
    </lineage>
</organism>
<dbReference type="GO" id="GO:0015969">
    <property type="term" value="P:guanosine tetraphosphate metabolic process"/>
    <property type="evidence" value="ECO:0007669"/>
    <property type="project" value="InterPro"/>
</dbReference>
<dbReference type="NCBIfam" id="TIGR00691">
    <property type="entry name" value="spoT_relA"/>
    <property type="match status" value="1"/>
</dbReference>
<comment type="function">
    <text evidence="1">In eubacteria ppGpp (guanosine 3'-diphosphate 5'-diphosphate) is a mediator of the stringent response that coordinates a variety of cellular activities in response to changes in nutritional abundance.</text>
</comment>
<dbReference type="Gene3D" id="1.10.3210.10">
    <property type="entry name" value="Hypothetical protein af1432"/>
    <property type="match status" value="1"/>
</dbReference>
<dbReference type="InterPro" id="IPR012676">
    <property type="entry name" value="TGS-like"/>
</dbReference>
<dbReference type="SUPFAM" id="SSF109604">
    <property type="entry name" value="HD-domain/PDEase-like"/>
    <property type="match status" value="1"/>
</dbReference>
<dbReference type="Pfam" id="PF13328">
    <property type="entry name" value="HD_4"/>
    <property type="match status" value="1"/>
</dbReference>
<dbReference type="AlphaFoldDB" id="A0A1F7X5P5"/>
<dbReference type="SMART" id="SM00954">
    <property type="entry name" value="RelA_SpoT"/>
    <property type="match status" value="1"/>
</dbReference>
<name>A0A1F7X5P5_9BACT</name>
<dbReference type="InterPro" id="IPR012675">
    <property type="entry name" value="Beta-grasp_dom_sf"/>
</dbReference>
<dbReference type="STRING" id="1802479.A2Y68_02585"/>